<proteinExistence type="predicted"/>
<feature type="compositionally biased region" description="Polar residues" evidence="4">
    <location>
        <begin position="725"/>
        <end position="737"/>
    </location>
</feature>
<feature type="compositionally biased region" description="Basic and acidic residues" evidence="4">
    <location>
        <begin position="1469"/>
        <end position="1503"/>
    </location>
</feature>
<feature type="region of interest" description="Disordered" evidence="4">
    <location>
        <begin position="1156"/>
        <end position="1193"/>
    </location>
</feature>
<feature type="compositionally biased region" description="Polar residues" evidence="4">
    <location>
        <begin position="265"/>
        <end position="295"/>
    </location>
</feature>
<feature type="compositionally biased region" description="Basic and acidic residues" evidence="4">
    <location>
        <begin position="1042"/>
        <end position="1056"/>
    </location>
</feature>
<feature type="region of interest" description="Disordered" evidence="4">
    <location>
        <begin position="232"/>
        <end position="407"/>
    </location>
</feature>
<feature type="region of interest" description="Disordered" evidence="4">
    <location>
        <begin position="1022"/>
        <end position="1126"/>
    </location>
</feature>
<evidence type="ECO:0000256" key="1">
    <source>
        <dbReference type="ARBA" id="ARBA00022723"/>
    </source>
</evidence>
<dbReference type="GO" id="GO:0008270">
    <property type="term" value="F:zinc ion binding"/>
    <property type="evidence" value="ECO:0007669"/>
    <property type="project" value="UniProtKB-KW"/>
</dbReference>
<feature type="compositionally biased region" description="Basic and acidic residues" evidence="4">
    <location>
        <begin position="1298"/>
        <end position="1322"/>
    </location>
</feature>
<feature type="compositionally biased region" description="Polar residues" evidence="4">
    <location>
        <begin position="232"/>
        <end position="246"/>
    </location>
</feature>
<organism evidence="6 7">
    <name type="scientific">Cystoisospora suis</name>
    <dbReference type="NCBI Taxonomy" id="483139"/>
    <lineage>
        <taxon>Eukaryota</taxon>
        <taxon>Sar</taxon>
        <taxon>Alveolata</taxon>
        <taxon>Apicomplexa</taxon>
        <taxon>Conoidasida</taxon>
        <taxon>Coccidia</taxon>
        <taxon>Eucoccidiorida</taxon>
        <taxon>Eimeriorina</taxon>
        <taxon>Sarcocystidae</taxon>
        <taxon>Cystoisospora</taxon>
    </lineage>
</organism>
<evidence type="ECO:0000256" key="3">
    <source>
        <dbReference type="ARBA" id="ARBA00022833"/>
    </source>
</evidence>
<feature type="compositionally biased region" description="Basic and acidic residues" evidence="4">
    <location>
        <begin position="1443"/>
        <end position="1458"/>
    </location>
</feature>
<feature type="region of interest" description="Disordered" evidence="4">
    <location>
        <begin position="624"/>
        <end position="817"/>
    </location>
</feature>
<keyword evidence="3" id="KW-0862">Zinc</keyword>
<keyword evidence="7" id="KW-1185">Reference proteome</keyword>
<feature type="region of interest" description="Disordered" evidence="4">
    <location>
        <begin position="548"/>
        <end position="612"/>
    </location>
</feature>
<feature type="region of interest" description="Disordered" evidence="4">
    <location>
        <begin position="1265"/>
        <end position="1340"/>
    </location>
</feature>
<feature type="compositionally biased region" description="Polar residues" evidence="4">
    <location>
        <begin position="683"/>
        <end position="695"/>
    </location>
</feature>
<feature type="compositionally biased region" description="Basic and acidic residues" evidence="4">
    <location>
        <begin position="1174"/>
        <end position="1193"/>
    </location>
</feature>
<dbReference type="Pfam" id="PF01753">
    <property type="entry name" value="zf-MYND"/>
    <property type="match status" value="1"/>
</dbReference>
<feature type="compositionally biased region" description="Acidic residues" evidence="4">
    <location>
        <begin position="804"/>
        <end position="817"/>
    </location>
</feature>
<dbReference type="GeneID" id="94430313"/>
<feature type="compositionally biased region" description="Basic and acidic residues" evidence="4">
    <location>
        <begin position="1086"/>
        <end position="1126"/>
    </location>
</feature>
<keyword evidence="1" id="KW-0479">Metal-binding</keyword>
<dbReference type="InterPro" id="IPR002893">
    <property type="entry name" value="Znf_MYND"/>
</dbReference>
<feature type="compositionally biased region" description="Basic and acidic residues" evidence="4">
    <location>
        <begin position="80"/>
        <end position="127"/>
    </location>
</feature>
<sequence>MEKERGKAEGEVSSPVEGQLWEEMSLQQVASFFAGLEKEAFDRQRRCRKVDSHDLLLQFLHYVAGPGGGVEASGDVSSSRQERDKDHKKNDLRVDKGGGARKGADEPRETEMREETREEQKLSKQDNGDNDVVWRAGWTRLLHESIVKPSQEAPYSQSTSPTCLLPSSSSSLSASQYRLIGDAGAMIATQHQQLCLSLLLFRDESWVRSSLEAIAESRLLLPDDLLSLLPQTSVSGGEVPNTTSPSKAAHTDFKPSRDALIPSDQLRSSQSQGSPQRLRASSRSETLPHASSATRAGQEPSSSSSSSPSSKNAKSGEEASSFSSSLAHSMPTLPSQSSSGSPVSGKTEEKSSSSSSCSETVSLKQLQRRKKGEKKDKKKDQLPKQKPLLLPFSEKTSSGQSGDVVEGDDDLASRVEQNCFFLMDEYFLHNFGIPPADVSSPPSASSSSSPPLTPTAAASSSSSSRSSSVLFNGRNKEKRFFRSLAHLYFLSSLCSSEFCVPIARHICHDPSFLRSLPSILLLSLKRGGFIAATTARALLHLAATGCNGMQKKQRKNEVGKRSGLRRSIDRENGAAKETGENEEEKETDDTTKPTHCRGKGVLHGDMQPPEGRRKDLETEAILASEASARNGPSTDSKEQSKEEGLLNDGTHLNKEREEGKEEDHQRKGSEKKARSKNIHQKRSTSPTIHLSTGRNVNWHEDDEVSTEPSSRDDLFLEGNVKVDSFSDTPGSKTQESAISPHRMMNERHKKNKEEKDGSIETDQCPKLIHPPQRRKKDPQPSSSSEGREENIAVHTENDSLSPNGEDEVNEGSEEEVESEDLLSLYSHTIITLLHLCLKEQAIDPRGINALSFFFLAPAMPLLLQTGKLREKLFQGDHHQRHSYLINWYLEVFLKALTDPQFRLLAANNLQLARYVSEVVLELASSEEGCHLLQAQKLRWFVMWRACKDLWKNDWNKGEHEAWELVLNKSIRGGKPVLHTEIAKICMWGTRASEGGCAHCMKSENTLRFLRLFTSPYAEDLSSLSSSETCTGEKADLTSNTGELKDDEKKSLLEEIFSHSPYRSQTPPHTQRARRELERRRRVAAQKKKEEEELERRRTLDEEEENRRDRVRQEEQEKREEIKAKQQKERNLDFTHRLEYIARVYSGKHGVFFWPSSQRKEEESGKSSLGGGRHGCKEKDDKERSPREREKEDYLLLETTGEGKDTGVDSHRKASYVCSMALSGYIFPWLVRAFEMHAFQANKDQVDEGSTSALLKDLALHIQTDDGNQSASLGQSAKMKEGKQEDRRSFDANIRGQKPQHEKAENKENREETKEREVDEPKETQLFAGGVASQDTYSQNDGVVESRVSVSSEKTAAEVFKIIITQASQHEEQQNGAASAKEGNTEAEKRGIGFQHNEDAKERPAEEKGKADEKDVTVGASTETKEKEERESSTVILHPTTNESTDRESSEDKSLKKTESVGCAQGRSAVPEEEKHVSGDSRQDCERSSPPHGKKETFQHKEVGGSEMVTGLKRDQRKQKSDGNKKSEATKDEQEEKDFKCDHSLERVISCERHLPLFPCPGCGLVEYCSEACRINDLPLHLFLCTAATQKNI</sequence>
<evidence type="ECO:0000256" key="2">
    <source>
        <dbReference type="ARBA" id="ARBA00022771"/>
    </source>
</evidence>
<feature type="region of interest" description="Disordered" evidence="4">
    <location>
        <begin position="66"/>
        <end position="128"/>
    </location>
</feature>
<name>A0A2C6KFE6_9APIC</name>
<feature type="compositionally biased region" description="Basic and acidic residues" evidence="4">
    <location>
        <begin position="651"/>
        <end position="672"/>
    </location>
</feature>
<evidence type="ECO:0000313" key="7">
    <source>
        <dbReference type="Proteomes" id="UP000221165"/>
    </source>
</evidence>
<dbReference type="RefSeq" id="XP_067920922.1">
    <property type="nucleotide sequence ID" value="XM_068067102.1"/>
</dbReference>
<reference evidence="6 7" key="1">
    <citation type="journal article" date="2017" name="Int. J. Parasitol.">
        <title>The genome of the protozoan parasite Cystoisospora suis and a reverse vaccinology approach to identify vaccine candidates.</title>
        <authorList>
            <person name="Palmieri N."/>
            <person name="Shrestha A."/>
            <person name="Ruttkowski B."/>
            <person name="Beck T."/>
            <person name="Vogl C."/>
            <person name="Tomley F."/>
            <person name="Blake D.P."/>
            <person name="Joachim A."/>
        </authorList>
    </citation>
    <scope>NUCLEOTIDE SEQUENCE [LARGE SCALE GENOMIC DNA]</scope>
    <source>
        <strain evidence="6 7">Wien I</strain>
    </source>
</reference>
<feature type="compositionally biased region" description="Low complexity" evidence="4">
    <location>
        <begin position="352"/>
        <end position="362"/>
    </location>
</feature>
<feature type="compositionally biased region" description="Low complexity" evidence="4">
    <location>
        <begin position="318"/>
        <end position="345"/>
    </location>
</feature>
<protein>
    <submittedName>
        <fullName evidence="6">Mynd finger protein</fullName>
    </submittedName>
</protein>
<comment type="caution">
    <text evidence="6">The sequence shown here is derived from an EMBL/GenBank/DDBJ whole genome shotgun (WGS) entry which is preliminary data.</text>
</comment>
<feature type="compositionally biased region" description="Basic and acidic residues" evidence="4">
    <location>
        <begin position="1277"/>
        <end position="1289"/>
    </location>
</feature>
<dbReference type="VEuPathDB" id="ToxoDB:CSUI_006952"/>
<evidence type="ECO:0000259" key="5">
    <source>
        <dbReference type="Pfam" id="PF01753"/>
    </source>
</evidence>
<feature type="compositionally biased region" description="Basic and acidic residues" evidence="4">
    <location>
        <begin position="1422"/>
        <end position="1431"/>
    </location>
</feature>
<feature type="compositionally biased region" description="Basic and acidic residues" evidence="4">
    <location>
        <begin position="743"/>
        <end position="758"/>
    </location>
</feature>
<feature type="compositionally biased region" description="Low complexity" evidence="4">
    <location>
        <begin position="438"/>
        <end position="468"/>
    </location>
</feature>
<accession>A0A2C6KFE6</accession>
<gene>
    <name evidence="6" type="ORF">CSUI_006952</name>
</gene>
<feature type="compositionally biased region" description="Basic residues" evidence="4">
    <location>
        <begin position="673"/>
        <end position="682"/>
    </location>
</feature>
<feature type="compositionally biased region" description="Low complexity" evidence="4">
    <location>
        <begin position="300"/>
        <end position="310"/>
    </location>
</feature>
<evidence type="ECO:0000256" key="4">
    <source>
        <dbReference type="SAM" id="MobiDB-lite"/>
    </source>
</evidence>
<feature type="compositionally biased region" description="Basic and acidic residues" evidence="4">
    <location>
        <begin position="373"/>
        <end position="383"/>
    </location>
</feature>
<feature type="domain" description="MYND-type" evidence="5">
    <location>
        <begin position="1550"/>
        <end position="1584"/>
    </location>
</feature>
<feature type="compositionally biased region" description="Polar residues" evidence="4">
    <location>
        <begin position="1265"/>
        <end position="1274"/>
    </location>
</feature>
<feature type="compositionally biased region" description="Basic and acidic residues" evidence="4">
    <location>
        <begin position="1511"/>
        <end position="1537"/>
    </location>
</feature>
<feature type="compositionally biased region" description="Basic and acidic residues" evidence="4">
    <location>
        <begin position="785"/>
        <end position="797"/>
    </location>
</feature>
<dbReference type="SUPFAM" id="SSF144232">
    <property type="entry name" value="HIT/MYND zinc finger-like"/>
    <property type="match status" value="1"/>
</dbReference>
<keyword evidence="2" id="KW-0863">Zinc-finger</keyword>
<dbReference type="EMBL" id="MIGC01003582">
    <property type="protein sequence ID" value="PHJ19220.1"/>
    <property type="molecule type" value="Genomic_DNA"/>
</dbReference>
<feature type="compositionally biased region" description="Basic and acidic residues" evidence="4">
    <location>
        <begin position="555"/>
        <end position="579"/>
    </location>
</feature>
<feature type="region of interest" description="Disordered" evidence="4">
    <location>
        <begin position="1367"/>
        <end position="1537"/>
    </location>
</feature>
<feature type="region of interest" description="Disordered" evidence="4">
    <location>
        <begin position="438"/>
        <end position="469"/>
    </location>
</feature>
<dbReference type="OrthoDB" id="354908at2759"/>
<feature type="compositionally biased region" description="Basic and acidic residues" evidence="4">
    <location>
        <begin position="635"/>
        <end position="644"/>
    </location>
</feature>
<evidence type="ECO:0000313" key="6">
    <source>
        <dbReference type="EMBL" id="PHJ19220.1"/>
    </source>
</evidence>
<feature type="compositionally biased region" description="Basic and acidic residues" evidence="4">
    <location>
        <begin position="1382"/>
        <end position="1415"/>
    </location>
</feature>
<dbReference type="Proteomes" id="UP000221165">
    <property type="component" value="Unassembled WGS sequence"/>
</dbReference>